<sequence length="154" mass="17783">MAVQTHRSHRKPPFRSSKIIVAVAVFLILVFAVELSFAQWVPSFREGREIAEREGKLILIYFYEERCAYCRRMEELVFPDRRVDEVIGKAFLVVPVNVEDIPQDLDRRFRTVGTPSLLVYDPATDRVVIQLFGLQEAGELAELLGEICRRKGRC</sequence>
<comment type="caution">
    <text evidence="2">The sequence shown here is derived from an EMBL/GenBank/DDBJ whole genome shotgun (WGS) entry which is preliminary data.</text>
</comment>
<reference evidence="2" key="1">
    <citation type="journal article" date="2020" name="mSystems">
        <title>Genome- and Community-Level Interaction Insights into Carbon Utilization and Element Cycling Functions of Hydrothermarchaeota in Hydrothermal Sediment.</title>
        <authorList>
            <person name="Zhou Z."/>
            <person name="Liu Y."/>
            <person name="Xu W."/>
            <person name="Pan J."/>
            <person name="Luo Z.H."/>
            <person name="Li M."/>
        </authorList>
    </citation>
    <scope>NUCLEOTIDE SEQUENCE [LARGE SCALE GENOMIC DNA]</scope>
    <source>
        <strain evidence="2">HyVt-501</strain>
    </source>
</reference>
<dbReference type="EMBL" id="DRNB01000248">
    <property type="protein sequence ID" value="HHJ64610.1"/>
    <property type="molecule type" value="Genomic_DNA"/>
</dbReference>
<feature type="domain" description="Thioredoxin-like fold" evidence="1">
    <location>
        <begin position="51"/>
        <end position="144"/>
    </location>
</feature>
<dbReference type="InterPro" id="IPR036249">
    <property type="entry name" value="Thioredoxin-like_sf"/>
</dbReference>
<dbReference type="AlphaFoldDB" id="A0A7C5LB20"/>
<dbReference type="Pfam" id="PF13098">
    <property type="entry name" value="Thioredoxin_2"/>
    <property type="match status" value="1"/>
</dbReference>
<evidence type="ECO:0000313" key="2">
    <source>
        <dbReference type="EMBL" id="HHJ64610.1"/>
    </source>
</evidence>
<accession>A0A7C5LB20</accession>
<name>A0A7C5LB20_AQUAO</name>
<organism evidence="2">
    <name type="scientific">Aquifex aeolicus</name>
    <dbReference type="NCBI Taxonomy" id="63363"/>
    <lineage>
        <taxon>Bacteria</taxon>
        <taxon>Pseudomonadati</taxon>
        <taxon>Aquificota</taxon>
        <taxon>Aquificia</taxon>
        <taxon>Aquificales</taxon>
        <taxon>Aquificaceae</taxon>
        <taxon>Aquifex</taxon>
    </lineage>
</organism>
<gene>
    <name evidence="2" type="ORF">ENJ61_06845</name>
</gene>
<protein>
    <submittedName>
        <fullName evidence="2">DUF255 domain-containing protein</fullName>
    </submittedName>
</protein>
<dbReference type="InterPro" id="IPR012336">
    <property type="entry name" value="Thioredoxin-like_fold"/>
</dbReference>
<proteinExistence type="predicted"/>
<dbReference type="SUPFAM" id="SSF52833">
    <property type="entry name" value="Thioredoxin-like"/>
    <property type="match status" value="1"/>
</dbReference>
<evidence type="ECO:0000259" key="1">
    <source>
        <dbReference type="Pfam" id="PF13098"/>
    </source>
</evidence>
<dbReference type="Gene3D" id="3.40.30.10">
    <property type="entry name" value="Glutaredoxin"/>
    <property type="match status" value="1"/>
</dbReference>
<dbReference type="Proteomes" id="UP000885792">
    <property type="component" value="Unassembled WGS sequence"/>
</dbReference>